<evidence type="ECO:0000256" key="5">
    <source>
        <dbReference type="ARBA" id="ARBA00022490"/>
    </source>
</evidence>
<evidence type="ECO:0000256" key="11">
    <source>
        <dbReference type="ARBA" id="ARBA00031350"/>
    </source>
</evidence>
<name>A0A0S4QHB4_9ACTN</name>
<dbReference type="NCBIfam" id="TIGR04364">
    <property type="entry name" value="methyltran_FxLD"/>
    <property type="match status" value="1"/>
</dbReference>
<gene>
    <name evidence="12" type="ORF">Ga0074812_10456</name>
</gene>
<evidence type="ECO:0000256" key="7">
    <source>
        <dbReference type="ARBA" id="ARBA00022679"/>
    </source>
</evidence>
<protein>
    <recommendedName>
        <fullName evidence="4">Protein-L-isoaspartate O-methyltransferase</fullName>
        <ecNumber evidence="3">2.1.1.77</ecNumber>
    </recommendedName>
    <alternativeName>
        <fullName evidence="11">L-isoaspartyl protein carboxyl methyltransferase</fullName>
    </alternativeName>
    <alternativeName>
        <fullName evidence="9">Protein L-isoaspartyl methyltransferase</fullName>
    </alternativeName>
    <alternativeName>
        <fullName evidence="10">Protein-beta-aspartate methyltransferase</fullName>
    </alternativeName>
</protein>
<evidence type="ECO:0000256" key="8">
    <source>
        <dbReference type="ARBA" id="ARBA00022691"/>
    </source>
</evidence>
<evidence type="ECO:0000256" key="10">
    <source>
        <dbReference type="ARBA" id="ARBA00031323"/>
    </source>
</evidence>
<comment type="subcellular location">
    <subcellularLocation>
        <location evidence="1">Cytoplasm</location>
    </subcellularLocation>
</comment>
<dbReference type="InterPro" id="IPR027573">
    <property type="entry name" value="Methyltran_FxLD"/>
</dbReference>
<evidence type="ECO:0000313" key="12">
    <source>
        <dbReference type="EMBL" id="CUU54976.1"/>
    </source>
</evidence>
<sequence length="416" mass="43986">MTQAPDATNPDLADERRAAMVDRLVADGWISGPEVEAAFRTVPRHLFVPEGTPLEKAYDADQSVVAKAGPHGVSMSTVSAPWLQAHMIAQAGIAPGMKVLEVGSGGYNASLLAHVVGDQGQVVTVDIDPEVTARATAGLGAAGYGDRVIVVTADAEHGVPAYADYDAIVVTVGAWDLAPAWLEQLTDGGVIVVPLRMNTFTRSLALRRSGEHWVSTSAQLCGFVPMQGLGARKERRLQMRDPAGGVVTLLFDETEIDNPHSLAGALEHGPVHAWSGVTIPDQGEFGDLHLWLAGFLPGFCRVEAGPGTPMAAEGVCRTWFPFGAVLDDSFGVMELRESDLPGGDREFGARGYGPHATEAAEALVAQIKAWDVHGRQIPDDAFAYWPAGTTIPASDAPVGQFHKIHGTATITWPPVS</sequence>
<dbReference type="RefSeq" id="WP_091273082.1">
    <property type="nucleotide sequence ID" value="NZ_FAOZ01000004.1"/>
</dbReference>
<evidence type="ECO:0000256" key="3">
    <source>
        <dbReference type="ARBA" id="ARBA00011890"/>
    </source>
</evidence>
<keyword evidence="8" id="KW-0949">S-adenosyl-L-methionine</keyword>
<dbReference type="Proteomes" id="UP000198802">
    <property type="component" value="Unassembled WGS sequence"/>
</dbReference>
<keyword evidence="13" id="KW-1185">Reference proteome</keyword>
<dbReference type="PANTHER" id="PTHR11579:SF0">
    <property type="entry name" value="PROTEIN-L-ISOASPARTATE(D-ASPARTATE) O-METHYLTRANSFERASE"/>
    <property type="match status" value="1"/>
</dbReference>
<dbReference type="InterPro" id="IPR029063">
    <property type="entry name" value="SAM-dependent_MTases_sf"/>
</dbReference>
<reference evidence="13" key="1">
    <citation type="submission" date="2015-11" db="EMBL/GenBank/DDBJ databases">
        <authorList>
            <person name="Varghese N."/>
        </authorList>
    </citation>
    <scope>NUCLEOTIDE SEQUENCE [LARGE SCALE GENOMIC DNA]</scope>
    <source>
        <strain evidence="13">DSM 45899</strain>
    </source>
</reference>
<keyword evidence="5" id="KW-0963">Cytoplasm</keyword>
<organism evidence="12 13">
    <name type="scientific">Parafrankia irregularis</name>
    <dbReference type="NCBI Taxonomy" id="795642"/>
    <lineage>
        <taxon>Bacteria</taxon>
        <taxon>Bacillati</taxon>
        <taxon>Actinomycetota</taxon>
        <taxon>Actinomycetes</taxon>
        <taxon>Frankiales</taxon>
        <taxon>Frankiaceae</taxon>
        <taxon>Parafrankia</taxon>
    </lineage>
</organism>
<dbReference type="SUPFAM" id="SSF53335">
    <property type="entry name" value="S-adenosyl-L-methionine-dependent methyltransferases"/>
    <property type="match status" value="1"/>
</dbReference>
<keyword evidence="6 12" id="KW-0489">Methyltransferase</keyword>
<keyword evidence="7 12" id="KW-0808">Transferase</keyword>
<dbReference type="GO" id="GO:0004719">
    <property type="term" value="F:protein-L-isoaspartate (D-aspartate) O-methyltransferase activity"/>
    <property type="evidence" value="ECO:0007669"/>
    <property type="project" value="UniProtKB-EC"/>
</dbReference>
<evidence type="ECO:0000256" key="1">
    <source>
        <dbReference type="ARBA" id="ARBA00004496"/>
    </source>
</evidence>
<dbReference type="Gene3D" id="3.40.50.150">
    <property type="entry name" value="Vaccinia Virus protein VP39"/>
    <property type="match status" value="1"/>
</dbReference>
<dbReference type="GO" id="GO:0005737">
    <property type="term" value="C:cytoplasm"/>
    <property type="evidence" value="ECO:0007669"/>
    <property type="project" value="UniProtKB-SubCell"/>
</dbReference>
<evidence type="ECO:0000256" key="9">
    <source>
        <dbReference type="ARBA" id="ARBA00030757"/>
    </source>
</evidence>
<dbReference type="CDD" id="cd02440">
    <property type="entry name" value="AdoMet_MTases"/>
    <property type="match status" value="1"/>
</dbReference>
<dbReference type="PANTHER" id="PTHR11579">
    <property type="entry name" value="PROTEIN-L-ISOASPARTATE O-METHYLTRANSFERASE"/>
    <property type="match status" value="1"/>
</dbReference>
<dbReference type="Pfam" id="PF01135">
    <property type="entry name" value="PCMT"/>
    <property type="match status" value="1"/>
</dbReference>
<evidence type="ECO:0000256" key="2">
    <source>
        <dbReference type="ARBA" id="ARBA00005369"/>
    </source>
</evidence>
<dbReference type="InterPro" id="IPR000682">
    <property type="entry name" value="PCMT"/>
</dbReference>
<evidence type="ECO:0000313" key="13">
    <source>
        <dbReference type="Proteomes" id="UP000198802"/>
    </source>
</evidence>
<dbReference type="AlphaFoldDB" id="A0A0S4QHB4"/>
<comment type="similarity">
    <text evidence="2">Belongs to the methyltransferase superfamily. L-isoaspartyl/D-aspartyl protein methyltransferase family.</text>
</comment>
<dbReference type="EMBL" id="FAOZ01000004">
    <property type="protein sequence ID" value="CUU54976.1"/>
    <property type="molecule type" value="Genomic_DNA"/>
</dbReference>
<dbReference type="GO" id="GO:0032259">
    <property type="term" value="P:methylation"/>
    <property type="evidence" value="ECO:0007669"/>
    <property type="project" value="UniProtKB-KW"/>
</dbReference>
<accession>A0A0S4QHB4</accession>
<evidence type="ECO:0000256" key="4">
    <source>
        <dbReference type="ARBA" id="ARBA00013346"/>
    </source>
</evidence>
<dbReference type="EC" id="2.1.1.77" evidence="3"/>
<evidence type="ECO:0000256" key="6">
    <source>
        <dbReference type="ARBA" id="ARBA00022603"/>
    </source>
</evidence>
<proteinExistence type="inferred from homology"/>